<keyword evidence="3" id="KW-1185">Reference proteome</keyword>
<protein>
    <submittedName>
        <fullName evidence="2">Uncharacterized protein</fullName>
    </submittedName>
</protein>
<feature type="compositionally biased region" description="Basic and acidic residues" evidence="1">
    <location>
        <begin position="8"/>
        <end position="19"/>
    </location>
</feature>
<accession>A0A699YSZ3</accession>
<evidence type="ECO:0000313" key="2">
    <source>
        <dbReference type="EMBL" id="GFH10056.1"/>
    </source>
</evidence>
<feature type="region of interest" description="Disordered" evidence="1">
    <location>
        <begin position="8"/>
        <end position="48"/>
    </location>
</feature>
<evidence type="ECO:0000256" key="1">
    <source>
        <dbReference type="SAM" id="MobiDB-lite"/>
    </source>
</evidence>
<gene>
    <name evidence="2" type="ORF">HaLaN_05303</name>
</gene>
<dbReference type="Proteomes" id="UP000485058">
    <property type="component" value="Unassembled WGS sequence"/>
</dbReference>
<name>A0A699YSZ3_HAELA</name>
<dbReference type="AlphaFoldDB" id="A0A699YSZ3"/>
<organism evidence="2 3">
    <name type="scientific">Haematococcus lacustris</name>
    <name type="common">Green alga</name>
    <name type="synonym">Haematococcus pluvialis</name>
    <dbReference type="NCBI Taxonomy" id="44745"/>
    <lineage>
        <taxon>Eukaryota</taxon>
        <taxon>Viridiplantae</taxon>
        <taxon>Chlorophyta</taxon>
        <taxon>core chlorophytes</taxon>
        <taxon>Chlorophyceae</taxon>
        <taxon>CS clade</taxon>
        <taxon>Chlamydomonadales</taxon>
        <taxon>Haematococcaceae</taxon>
        <taxon>Haematococcus</taxon>
    </lineage>
</organism>
<reference evidence="2 3" key="1">
    <citation type="submission" date="2020-02" db="EMBL/GenBank/DDBJ databases">
        <title>Draft genome sequence of Haematococcus lacustris strain NIES-144.</title>
        <authorList>
            <person name="Morimoto D."/>
            <person name="Nakagawa S."/>
            <person name="Yoshida T."/>
            <person name="Sawayama S."/>
        </authorList>
    </citation>
    <scope>NUCLEOTIDE SEQUENCE [LARGE SCALE GENOMIC DNA]</scope>
    <source>
        <strain evidence="2 3">NIES-144</strain>
    </source>
</reference>
<dbReference type="EMBL" id="BLLF01000284">
    <property type="protein sequence ID" value="GFH10056.1"/>
    <property type="molecule type" value="Genomic_DNA"/>
</dbReference>
<evidence type="ECO:0000313" key="3">
    <source>
        <dbReference type="Proteomes" id="UP000485058"/>
    </source>
</evidence>
<proteinExistence type="predicted"/>
<sequence length="127" mass="13264">MKYFLKLEAKRLSDKDEQVHIPPPRPKRRSLHPAARGPASSDPRGAAHQLALMPDLHLASSKQQMDVAVVAHTAAAAAAAAAAGVIAAAGRVSSLVRQAGQSTAGCSAQGQPLIPRCPSWVRTCGSW</sequence>
<comment type="caution">
    <text evidence="2">The sequence shown here is derived from an EMBL/GenBank/DDBJ whole genome shotgun (WGS) entry which is preliminary data.</text>
</comment>